<dbReference type="EMBL" id="JBJKFK010008280">
    <property type="protein sequence ID" value="KAL3307114.1"/>
    <property type="molecule type" value="Genomic_DNA"/>
</dbReference>
<evidence type="ECO:0000313" key="1">
    <source>
        <dbReference type="EMBL" id="KAL3307114.1"/>
    </source>
</evidence>
<organism evidence="1 2">
    <name type="scientific">Cichlidogyrus casuarinus</name>
    <dbReference type="NCBI Taxonomy" id="1844966"/>
    <lineage>
        <taxon>Eukaryota</taxon>
        <taxon>Metazoa</taxon>
        <taxon>Spiralia</taxon>
        <taxon>Lophotrochozoa</taxon>
        <taxon>Platyhelminthes</taxon>
        <taxon>Monogenea</taxon>
        <taxon>Monopisthocotylea</taxon>
        <taxon>Dactylogyridea</taxon>
        <taxon>Ancyrocephalidae</taxon>
        <taxon>Cichlidogyrus</taxon>
    </lineage>
</organism>
<evidence type="ECO:0008006" key="3">
    <source>
        <dbReference type="Google" id="ProtNLM"/>
    </source>
</evidence>
<gene>
    <name evidence="1" type="ORF">Ciccas_014381</name>
</gene>
<sequence length="154" mass="17993">LGEPVTKLDDWASFFADLRSVNSVKFEQSIRRLESEVVEPLDRKRRMIAEYLQELMSLAVFWSDARSNIEQFNLNLSETIGDSLKAALEGLEIKLLQQLRYAVMAMWQPIDCKDMYKAAHQTSDAICQGIIEPFVSHLIMRSQHFLWYWPFIYA</sequence>
<evidence type="ECO:0000313" key="2">
    <source>
        <dbReference type="Proteomes" id="UP001626550"/>
    </source>
</evidence>
<protein>
    <recommendedName>
        <fullName evidence="3">Dynein heavy chain tail domain-containing protein</fullName>
    </recommendedName>
</protein>
<accession>A0ABD2PIW5</accession>
<dbReference type="Proteomes" id="UP001626550">
    <property type="component" value="Unassembled WGS sequence"/>
</dbReference>
<feature type="non-terminal residue" evidence="1">
    <location>
        <position position="1"/>
    </location>
</feature>
<proteinExistence type="predicted"/>
<name>A0ABD2PIW5_9PLAT</name>
<comment type="caution">
    <text evidence="1">The sequence shown here is derived from an EMBL/GenBank/DDBJ whole genome shotgun (WGS) entry which is preliminary data.</text>
</comment>
<reference evidence="1 2" key="1">
    <citation type="submission" date="2024-11" db="EMBL/GenBank/DDBJ databases">
        <title>Adaptive evolution of stress response genes in parasites aligns with host niche diversity.</title>
        <authorList>
            <person name="Hahn C."/>
            <person name="Resl P."/>
        </authorList>
    </citation>
    <scope>NUCLEOTIDE SEQUENCE [LARGE SCALE GENOMIC DNA]</scope>
    <source>
        <strain evidence="1">EGGRZ-B1_66</strain>
        <tissue evidence="1">Body</tissue>
    </source>
</reference>
<keyword evidence="2" id="KW-1185">Reference proteome</keyword>
<dbReference type="AlphaFoldDB" id="A0ABD2PIW5"/>